<evidence type="ECO:0000313" key="2">
    <source>
        <dbReference type="EMBL" id="KGL73286.1"/>
    </source>
</evidence>
<feature type="non-terminal residue" evidence="2">
    <location>
        <position position="85"/>
    </location>
</feature>
<keyword evidence="1" id="KW-0812">Transmembrane</keyword>
<dbReference type="STRING" id="94827.A0A099YV80"/>
<reference evidence="2 3" key="1">
    <citation type="submission" date="2014-06" db="EMBL/GenBank/DDBJ databases">
        <title>Genome evolution of avian class.</title>
        <authorList>
            <person name="Zhang G."/>
            <person name="Li C."/>
        </authorList>
    </citation>
    <scope>NUCLEOTIDE SEQUENCE [LARGE SCALE GENOMIC DNA]</scope>
    <source>
        <strain evidence="2">BGI_N309</strain>
    </source>
</reference>
<feature type="transmembrane region" description="Helical" evidence="1">
    <location>
        <begin position="32"/>
        <end position="53"/>
    </location>
</feature>
<gene>
    <name evidence="2" type="ORF">N309_11980</name>
</gene>
<sequence length="85" mass="9298">QAFSGQARAWLTTEKTNARPFPSLLPRSQMPFVISACLAGGMIACSTAAVWLYKKFGPKKAAVPMEMVQGLLYCQERSQASIYPV</sequence>
<dbReference type="Proteomes" id="UP000053641">
    <property type="component" value="Unassembled WGS sequence"/>
</dbReference>
<proteinExistence type="predicted"/>
<keyword evidence="1" id="KW-1133">Transmembrane helix</keyword>
<evidence type="ECO:0000256" key="1">
    <source>
        <dbReference type="SAM" id="Phobius"/>
    </source>
</evidence>
<feature type="non-terminal residue" evidence="2">
    <location>
        <position position="1"/>
    </location>
</feature>
<organism evidence="2 3">
    <name type="scientific">Tinamus guttatus</name>
    <name type="common">White-throated tinamou</name>
    <dbReference type="NCBI Taxonomy" id="94827"/>
    <lineage>
        <taxon>Eukaryota</taxon>
        <taxon>Metazoa</taxon>
        <taxon>Chordata</taxon>
        <taxon>Craniata</taxon>
        <taxon>Vertebrata</taxon>
        <taxon>Euteleostomi</taxon>
        <taxon>Archelosauria</taxon>
        <taxon>Archosauria</taxon>
        <taxon>Dinosauria</taxon>
        <taxon>Saurischia</taxon>
        <taxon>Theropoda</taxon>
        <taxon>Coelurosauria</taxon>
        <taxon>Aves</taxon>
        <taxon>Palaeognathae</taxon>
        <taxon>Tinamiformes</taxon>
        <taxon>Tinamidae</taxon>
        <taxon>Tinamus</taxon>
    </lineage>
</organism>
<keyword evidence="3" id="KW-1185">Reference proteome</keyword>
<dbReference type="AlphaFoldDB" id="A0A099YV80"/>
<name>A0A099YV80_TINGU</name>
<dbReference type="EMBL" id="KL885851">
    <property type="protein sequence ID" value="KGL73286.1"/>
    <property type="molecule type" value="Genomic_DNA"/>
</dbReference>
<keyword evidence="1" id="KW-0472">Membrane</keyword>
<accession>A0A099YV80</accession>
<protein>
    <submittedName>
        <fullName evidence="2">Uncharacterized protein</fullName>
    </submittedName>
</protein>
<evidence type="ECO:0000313" key="3">
    <source>
        <dbReference type="Proteomes" id="UP000053641"/>
    </source>
</evidence>